<dbReference type="Gene3D" id="2.130.10.10">
    <property type="entry name" value="YVTN repeat-like/Quinoprotein amine dehydrogenase"/>
    <property type="match status" value="2"/>
</dbReference>
<dbReference type="PANTHER" id="PTHR34512:SF30">
    <property type="entry name" value="OUTER MEMBRANE PROTEIN ASSEMBLY FACTOR BAMB"/>
    <property type="match status" value="1"/>
</dbReference>
<protein>
    <recommendedName>
        <fullName evidence="1">Pyrrolo-quinoline quinone repeat domain-containing protein</fullName>
    </recommendedName>
</protein>
<dbReference type="Proteomes" id="UP000317778">
    <property type="component" value="Unassembled WGS sequence"/>
</dbReference>
<comment type="caution">
    <text evidence="2">The sequence shown here is derived from an EMBL/GenBank/DDBJ whole genome shotgun (WGS) entry which is preliminary data.</text>
</comment>
<evidence type="ECO:0000313" key="3">
    <source>
        <dbReference type="Proteomes" id="UP000317778"/>
    </source>
</evidence>
<dbReference type="PANTHER" id="PTHR34512">
    <property type="entry name" value="CELL SURFACE PROTEIN"/>
    <property type="match status" value="1"/>
</dbReference>
<dbReference type="AlphaFoldDB" id="A0A532V6A5"/>
<evidence type="ECO:0000259" key="1">
    <source>
        <dbReference type="Pfam" id="PF13360"/>
    </source>
</evidence>
<dbReference type="InterPro" id="IPR002372">
    <property type="entry name" value="PQQ_rpt_dom"/>
</dbReference>
<proteinExistence type="predicted"/>
<feature type="domain" description="Pyrrolo-quinoline quinone repeat" evidence="1">
    <location>
        <begin position="82"/>
        <end position="286"/>
    </location>
</feature>
<accession>A0A532V6A5</accession>
<evidence type="ECO:0000313" key="2">
    <source>
        <dbReference type="EMBL" id="TKJ42719.1"/>
    </source>
</evidence>
<organism evidence="2 3">
    <name type="scientific">candidate division TA06 bacterium B3_TA06</name>
    <dbReference type="NCBI Taxonomy" id="2012487"/>
    <lineage>
        <taxon>Bacteria</taxon>
        <taxon>Bacteria division TA06</taxon>
    </lineage>
</organism>
<dbReference type="SUPFAM" id="SSF50998">
    <property type="entry name" value="Quinoprotein alcohol dehydrogenase-like"/>
    <property type="match status" value="2"/>
</dbReference>
<feature type="domain" description="Pyrrolo-quinoline quinone repeat" evidence="1">
    <location>
        <begin position="393"/>
        <end position="489"/>
    </location>
</feature>
<dbReference type="EMBL" id="NJBO01000009">
    <property type="protein sequence ID" value="TKJ42719.1"/>
    <property type="molecule type" value="Genomic_DNA"/>
</dbReference>
<reference evidence="2 3" key="1">
    <citation type="submission" date="2017-06" db="EMBL/GenBank/DDBJ databases">
        <title>Novel microbial phyla capable of carbon fixation and sulfur reduction in deep-sea sediments.</title>
        <authorList>
            <person name="Huang J."/>
            <person name="Baker B."/>
            <person name="Wang Y."/>
        </authorList>
    </citation>
    <scope>NUCLEOTIDE SEQUENCE [LARGE SCALE GENOMIC DNA]</scope>
    <source>
        <strain evidence="2">B3_TA06</strain>
    </source>
</reference>
<sequence>MTRNTPRNTRNTSPASRVMRRKFLIVLLPLVLIALVGSETDDPLTPESGEMQVIEPVPQVASGAGDLIGDGMESLERNPELDVKTFTAKDGRKGWKVKLERSLPLPTPAVVDGRVYVGGGFGSYEFYALDASSGKPLWLFHCADDGPTAAVVSKGYVAFNTESCILYVLDAKTGKKIWGRWLGDPLMSQPAIAEERVVMAYPDQRGGHSLACMGLRDGSQYWTQSIPGEVITAPVIAEGKVYATTLEGSVHCFDLSTGKKIFSKEHQATSAPWVWRGEIYVSLREDSERVVGGESKTVRTEGQGRLTKAGLRDNKTLWAKQEAEYLNVESGSRYASEQAALDASVGFTSAPSAAKLAQSEANLGIASVSGVWAYQGSRPTLIHGVSYSSMGDTLKALEAESGKVIWTSYIQIKDSPGGRPFSPPSYAAGKLYIGAVSGEIICLDAETGHELWRYACGEPIRFQPAIAEGSIYWGTDYGSLFCLDAKDRNAHGWLMWGGNAQHNF</sequence>
<dbReference type="SMART" id="SM00564">
    <property type="entry name" value="PQQ"/>
    <property type="match status" value="5"/>
</dbReference>
<dbReference type="InterPro" id="IPR018391">
    <property type="entry name" value="PQQ_b-propeller_rpt"/>
</dbReference>
<gene>
    <name evidence="2" type="ORF">CEE36_06455</name>
</gene>
<name>A0A532V6A5_UNCT6</name>
<dbReference type="InterPro" id="IPR011047">
    <property type="entry name" value="Quinoprotein_ADH-like_sf"/>
</dbReference>
<dbReference type="InterPro" id="IPR015943">
    <property type="entry name" value="WD40/YVTN_repeat-like_dom_sf"/>
</dbReference>
<dbReference type="Pfam" id="PF13360">
    <property type="entry name" value="PQQ_2"/>
    <property type="match status" value="2"/>
</dbReference>